<comment type="caution">
    <text evidence="2">The sequence shown here is derived from an EMBL/GenBank/DDBJ whole genome shotgun (WGS) entry which is preliminary data.</text>
</comment>
<accession>A0A819NB20</accession>
<dbReference type="InterPro" id="IPR003609">
    <property type="entry name" value="Pan_app"/>
</dbReference>
<dbReference type="Proteomes" id="UP000663868">
    <property type="component" value="Unassembled WGS sequence"/>
</dbReference>
<reference evidence="2" key="1">
    <citation type="submission" date="2021-02" db="EMBL/GenBank/DDBJ databases">
        <authorList>
            <person name="Nowell W R."/>
        </authorList>
    </citation>
    <scope>NUCLEOTIDE SEQUENCE</scope>
</reference>
<sequence>MKDIRELTKVDKKLRKILSKILAKQHVTIPERFRKEGVVTVNESFNTMAQVTSEQGVKILNNNSRVLMIFPLFTQDACACQCYANRWCITANFNQKNQNCTLYYAQLEEGNVKIILDNSSSVLSFSNRTSDLIFTGNVLINGDAESGPCAPYGNVSSPISWSYNGPITQIYYTNVDFGGQTPTSPGPSDRGQCHFYGQISSVTQMWQTGNITHFVDPILIDDQIIWFDFSAWIGGYSDQKDYAQVSLMFFDRTNQTVGDTTILGPVLDTDRNYITSLLFRQANGLVPVGTRFFKVLVTLTRIAGGNNNGDVDNIVLIFHE</sequence>
<organism evidence="2 3">
    <name type="scientific">Adineta steineri</name>
    <dbReference type="NCBI Taxonomy" id="433720"/>
    <lineage>
        <taxon>Eukaryota</taxon>
        <taxon>Metazoa</taxon>
        <taxon>Spiralia</taxon>
        <taxon>Gnathifera</taxon>
        <taxon>Rotifera</taxon>
        <taxon>Eurotatoria</taxon>
        <taxon>Bdelloidea</taxon>
        <taxon>Adinetida</taxon>
        <taxon>Adinetidae</taxon>
        <taxon>Adineta</taxon>
    </lineage>
</organism>
<name>A0A819NB20_9BILA</name>
<evidence type="ECO:0000313" key="3">
    <source>
        <dbReference type="Proteomes" id="UP000663868"/>
    </source>
</evidence>
<gene>
    <name evidence="2" type="ORF">KXQ929_LOCUS28101</name>
</gene>
<dbReference type="AlphaFoldDB" id="A0A819NB20"/>
<evidence type="ECO:0000259" key="1">
    <source>
        <dbReference type="Pfam" id="PF00024"/>
    </source>
</evidence>
<dbReference type="EMBL" id="CAJOBB010002735">
    <property type="protein sequence ID" value="CAF3994435.1"/>
    <property type="molecule type" value="Genomic_DNA"/>
</dbReference>
<dbReference type="SUPFAM" id="SSF57414">
    <property type="entry name" value="Hairpin loop containing domain-like"/>
    <property type="match status" value="1"/>
</dbReference>
<dbReference type="Pfam" id="PF00024">
    <property type="entry name" value="PAN_1"/>
    <property type="match status" value="1"/>
</dbReference>
<evidence type="ECO:0000313" key="2">
    <source>
        <dbReference type="EMBL" id="CAF3994435.1"/>
    </source>
</evidence>
<protein>
    <recommendedName>
        <fullName evidence="1">Apple domain-containing protein</fullName>
    </recommendedName>
</protein>
<proteinExistence type="predicted"/>
<feature type="domain" description="Apple" evidence="1">
    <location>
        <begin position="74"/>
        <end position="111"/>
    </location>
</feature>